<dbReference type="EMBL" id="JAFHBD010000010">
    <property type="protein sequence ID" value="MBN2952676.1"/>
    <property type="molecule type" value="Genomic_DNA"/>
</dbReference>
<organism evidence="2 7">
    <name type="scientific">Fusicatenibacter saccharivorans</name>
    <dbReference type="NCBI Taxonomy" id="1150298"/>
    <lineage>
        <taxon>Bacteria</taxon>
        <taxon>Bacillati</taxon>
        <taxon>Bacillota</taxon>
        <taxon>Clostridia</taxon>
        <taxon>Lachnospirales</taxon>
        <taxon>Lachnospiraceae</taxon>
        <taxon>Fusicatenibacter</taxon>
    </lineage>
</organism>
<evidence type="ECO:0000313" key="6">
    <source>
        <dbReference type="EMBL" id="NSE17458.1"/>
    </source>
</evidence>
<dbReference type="Proteomes" id="UP000768180">
    <property type="component" value="Unassembled WGS sequence"/>
</dbReference>
<keyword evidence="9" id="KW-1185">Reference proteome</keyword>
<dbReference type="Proteomes" id="UP000737612">
    <property type="component" value="Unassembled WGS sequence"/>
</dbReference>
<dbReference type="RefSeq" id="WP_022462010.1">
    <property type="nucleotide sequence ID" value="NZ_CABJFB010000001.1"/>
</dbReference>
<evidence type="ECO:0000313" key="4">
    <source>
        <dbReference type="EMBL" id="MBN2952676.1"/>
    </source>
</evidence>
<reference evidence="6" key="3">
    <citation type="submission" date="2020-02" db="EMBL/GenBank/DDBJ databases">
        <authorList>
            <person name="Littmann E."/>
            <person name="Sorbara M."/>
        </authorList>
    </citation>
    <scope>NUCLEOTIDE SEQUENCE</scope>
    <source>
        <strain evidence="6">MSK.14.54</strain>
    </source>
</reference>
<dbReference type="Proteomes" id="UP000095706">
    <property type="component" value="Unassembled WGS sequence"/>
</dbReference>
<reference evidence="4" key="4">
    <citation type="submission" date="2021-02" db="EMBL/GenBank/DDBJ databases">
        <title>Metagenome-assembled genomes from human diarrheal sample B26.</title>
        <authorList>
            <person name="Ateba T.P."/>
            <person name="Alayande K.A."/>
            <person name="Mwanza M."/>
        </authorList>
    </citation>
    <scope>NUCLEOTIDE SEQUENCE</scope>
    <source>
        <strain evidence="4">06WH</strain>
    </source>
</reference>
<gene>
    <name evidence="2" type="ORF">ERS852406_01250</name>
    <name evidence="3" type="ORF">ERS852498_02662</name>
    <name evidence="6" type="ORF">G5B05_13860</name>
    <name evidence="4" type="ORF">JTJ23_03555</name>
    <name evidence="5" type="ORF">L0N21_14805</name>
</gene>
<evidence type="ECO:0000313" key="9">
    <source>
        <dbReference type="Proteomes" id="UP000768180"/>
    </source>
</evidence>
<evidence type="ECO:0000313" key="8">
    <source>
        <dbReference type="Proteomes" id="UP000095709"/>
    </source>
</evidence>
<protein>
    <submittedName>
        <fullName evidence="2">Uncharacterized protein</fullName>
    </submittedName>
</protein>
<keyword evidence="1" id="KW-1133">Transmembrane helix</keyword>
<name>A0A174C6L2_9FIRM</name>
<feature type="transmembrane region" description="Helical" evidence="1">
    <location>
        <begin position="48"/>
        <end position="69"/>
    </location>
</feature>
<keyword evidence="1" id="KW-0812">Transmembrane</keyword>
<dbReference type="EMBL" id="JAKNFS010000023">
    <property type="protein sequence ID" value="MCG4766765.1"/>
    <property type="molecule type" value="Genomic_DNA"/>
</dbReference>
<evidence type="ECO:0000256" key="1">
    <source>
        <dbReference type="SAM" id="Phobius"/>
    </source>
</evidence>
<evidence type="ECO:0000313" key="3">
    <source>
        <dbReference type="EMBL" id="CUP72714.1"/>
    </source>
</evidence>
<dbReference type="Proteomes" id="UP000095709">
    <property type="component" value="Unassembled WGS sequence"/>
</dbReference>
<feature type="transmembrane region" description="Helical" evidence="1">
    <location>
        <begin position="21"/>
        <end position="42"/>
    </location>
</feature>
<keyword evidence="1" id="KW-0472">Membrane</keyword>
<evidence type="ECO:0000313" key="5">
    <source>
        <dbReference type="EMBL" id="MCG4766765.1"/>
    </source>
</evidence>
<reference evidence="7 8" key="1">
    <citation type="submission" date="2015-09" db="EMBL/GenBank/DDBJ databases">
        <authorList>
            <consortium name="Pathogen Informatics"/>
        </authorList>
    </citation>
    <scope>NUCLEOTIDE SEQUENCE [LARGE SCALE GENOMIC DNA]</scope>
    <source>
        <strain evidence="2 7">2789STDY5608849</strain>
        <strain evidence="3 8">2789STDY5834885</strain>
    </source>
</reference>
<sequence>MARKKYNYNFVRKPSEGGKEALYMAGASVFLFLLASVVSFAFRGNGGIFLGAAGLFSFLLSGYGFYVGMKSFKEEQVSHRMSVLGSITSGGMLVAWLALFLIGVR</sequence>
<evidence type="ECO:0000313" key="7">
    <source>
        <dbReference type="Proteomes" id="UP000095706"/>
    </source>
</evidence>
<dbReference type="EMBL" id="CZAL01000015">
    <property type="protein sequence ID" value="CUP72714.1"/>
    <property type="molecule type" value="Genomic_DNA"/>
</dbReference>
<dbReference type="AlphaFoldDB" id="A0A174C6L2"/>
<reference evidence="5" key="5">
    <citation type="submission" date="2022-01" db="EMBL/GenBank/DDBJ databases">
        <title>Collection of gut derived symbiotic bacterial strains cultured from healthy donors.</title>
        <authorList>
            <person name="Lin H."/>
            <person name="Kohout C."/>
            <person name="Waligurski E."/>
            <person name="Pamer E.G."/>
        </authorList>
    </citation>
    <scope>NUCLEOTIDE SEQUENCE</scope>
    <source>
        <strain evidence="5">DFI.5.49</strain>
    </source>
</reference>
<evidence type="ECO:0000313" key="2">
    <source>
        <dbReference type="EMBL" id="CUO08794.1"/>
    </source>
</evidence>
<feature type="transmembrane region" description="Helical" evidence="1">
    <location>
        <begin position="81"/>
        <end position="104"/>
    </location>
</feature>
<dbReference type="Proteomes" id="UP001199915">
    <property type="component" value="Unassembled WGS sequence"/>
</dbReference>
<reference evidence="6 9" key="2">
    <citation type="journal article" date="2020" name="Cell Host Microbe">
        <title>Functional and Genomic Variation between Human-Derived Isolates of Lachnospiraceae Reveals Inter- and Intra-Species Diversity.</title>
        <authorList>
            <person name="Sorbara M.T."/>
            <person name="Littmann E.R."/>
            <person name="Fontana E."/>
            <person name="Moody T.U."/>
            <person name="Kohout C.E."/>
            <person name="Gjonbalaj M."/>
            <person name="Eaton V."/>
            <person name="Seok R."/>
            <person name="Leiner I.M."/>
            <person name="Pamer E.G."/>
        </authorList>
    </citation>
    <scope>NUCLEOTIDE SEQUENCE [LARGE SCALE GENOMIC DNA]</scope>
    <source>
        <strain evidence="6 9">MSK.14.54</strain>
    </source>
</reference>
<dbReference type="EMBL" id="JAAITQ010000032">
    <property type="protein sequence ID" value="NSE17458.1"/>
    <property type="molecule type" value="Genomic_DNA"/>
</dbReference>
<dbReference type="EMBL" id="CYYV01000005">
    <property type="protein sequence ID" value="CUO08794.1"/>
    <property type="molecule type" value="Genomic_DNA"/>
</dbReference>
<accession>A0A174C6L2</accession>
<proteinExistence type="predicted"/>